<keyword evidence="3" id="KW-1185">Reference proteome</keyword>
<feature type="transmembrane region" description="Helical" evidence="1">
    <location>
        <begin position="161"/>
        <end position="181"/>
    </location>
</feature>
<feature type="transmembrane region" description="Helical" evidence="1">
    <location>
        <begin position="453"/>
        <end position="470"/>
    </location>
</feature>
<keyword evidence="1" id="KW-0472">Membrane</keyword>
<reference evidence="2 3" key="1">
    <citation type="journal article" date="2019" name="Appl. Microbiol. Biotechnol.">
        <title>Uncovering carbohydrate metabolism through a genotype-phenotype association study of 56 lactic acid bacteria genomes.</title>
        <authorList>
            <person name="Buron-Moles G."/>
            <person name="Chailyan A."/>
            <person name="Dolejs I."/>
            <person name="Forster J."/>
            <person name="Miks M.H."/>
        </authorList>
    </citation>
    <scope>NUCLEOTIDE SEQUENCE [LARGE SCALE GENOMIC DNA]</scope>
    <source>
        <strain evidence="2 3">ATCC 29644</strain>
    </source>
</reference>
<keyword evidence="1" id="KW-0812">Transmembrane</keyword>
<dbReference type="AlphaFoldDB" id="A0A4R5NBY2"/>
<keyword evidence="1" id="KW-1133">Transmembrane helix</keyword>
<dbReference type="NCBIfam" id="TIGR03766">
    <property type="entry name" value="TIGR03766 family XrtG-associated glycosyltransferase"/>
    <property type="match status" value="1"/>
</dbReference>
<proteinExistence type="predicted"/>
<sequence>MRETLFKFNNRAIKIIFYIFFTATFIFALTSSNLILGDNPITRIGTTAFTTVVLLLIGALFTICYVNHSVRDFLLWLFVDRSWITATVCFILAILWQIVFVSRIHYGVHDDVGAVHAALTNTKDVNIIGYFSVNPNNLGLLLLQHQIALIFHHTSWMFFDFMTIIMVDLAALFNLGSVFVIDKSKIPILLYLQAMWMALFPAIVVPYTDTWVLPFVAFYILCYVIVARSNMGKALKLVFAVLGGFTVGATYFIKPSGIVPMIAIIIIELISLFNKNKKHWIWLLLVTSVLALGAGSSYYKFNHAIDNQTYIHVNTFRAKPMIHFINMGLSKTGGYNAKDSYKMVILINKKDRINYSVKSIKKRLHKMGFGGYIKFLIVKQKNNTSDGTFGWLREGISAPSKYTPDKHGFKGKLENFVLLYGNNVGDFRFLTQIFWCIWLGLIFFAWKDDRKIIQILRLSLVGGFIFLLIFEGGRSRYLIQFIPVFLILATLEWKTSVQQVRRLLKWNLNPGPKHRKNVL</sequence>
<dbReference type="EMBL" id="PUFN01000029">
    <property type="protein sequence ID" value="TDG69768.1"/>
    <property type="molecule type" value="Genomic_DNA"/>
</dbReference>
<dbReference type="STRING" id="1612.ABB44_04730"/>
<dbReference type="OrthoDB" id="5695313at2"/>
<feature type="transmembrane region" description="Helical" evidence="1">
    <location>
        <begin position="188"/>
        <end position="205"/>
    </location>
</feature>
<feature type="transmembrane region" description="Helical" evidence="1">
    <location>
        <begin position="12"/>
        <end position="36"/>
    </location>
</feature>
<gene>
    <name evidence="2" type="ORF">C5L30_001901</name>
</gene>
<feature type="transmembrane region" description="Helical" evidence="1">
    <location>
        <begin position="73"/>
        <end position="99"/>
    </location>
</feature>
<feature type="transmembrane region" description="Helical" evidence="1">
    <location>
        <begin position="234"/>
        <end position="252"/>
    </location>
</feature>
<evidence type="ECO:0000313" key="2">
    <source>
        <dbReference type="EMBL" id="TDG69768.1"/>
    </source>
</evidence>
<evidence type="ECO:0000256" key="1">
    <source>
        <dbReference type="SAM" id="Phobius"/>
    </source>
</evidence>
<feature type="transmembrane region" description="Helical" evidence="1">
    <location>
        <begin position="427"/>
        <end position="446"/>
    </location>
</feature>
<evidence type="ECO:0008006" key="4">
    <source>
        <dbReference type="Google" id="ProtNLM"/>
    </source>
</evidence>
<dbReference type="Proteomes" id="UP000295257">
    <property type="component" value="Unassembled WGS sequence"/>
</dbReference>
<organism evidence="2 3">
    <name type="scientific">Companilactobacillus farciminis</name>
    <dbReference type="NCBI Taxonomy" id="1612"/>
    <lineage>
        <taxon>Bacteria</taxon>
        <taxon>Bacillati</taxon>
        <taxon>Bacillota</taxon>
        <taxon>Bacilli</taxon>
        <taxon>Lactobacillales</taxon>
        <taxon>Lactobacillaceae</taxon>
        <taxon>Companilactobacillus</taxon>
    </lineage>
</organism>
<evidence type="ECO:0000313" key="3">
    <source>
        <dbReference type="Proteomes" id="UP000295257"/>
    </source>
</evidence>
<feature type="transmembrane region" description="Helical" evidence="1">
    <location>
        <begin position="48"/>
        <end position="66"/>
    </location>
</feature>
<feature type="transmembrane region" description="Helical" evidence="1">
    <location>
        <begin position="258"/>
        <end position="273"/>
    </location>
</feature>
<dbReference type="InterPro" id="IPR021200">
    <property type="entry name" value="CHIM_prot"/>
</dbReference>
<dbReference type="RefSeq" id="WP_056945202.1">
    <property type="nucleotide sequence ID" value="NZ_PUFN01000029.1"/>
</dbReference>
<feature type="transmembrane region" description="Helical" evidence="1">
    <location>
        <begin position="280"/>
        <end position="299"/>
    </location>
</feature>
<protein>
    <recommendedName>
        <fullName evidence="4">Glycosyltransferase RgtA/B/C/D-like domain-containing protein</fullName>
    </recommendedName>
</protein>
<name>A0A4R5NBY2_9LACO</name>
<feature type="transmembrane region" description="Helical" evidence="1">
    <location>
        <begin position="211"/>
        <end position="227"/>
    </location>
</feature>
<comment type="caution">
    <text evidence="2">The sequence shown here is derived from an EMBL/GenBank/DDBJ whole genome shotgun (WGS) entry which is preliminary data.</text>
</comment>
<accession>A0A4R5NBY2</accession>